<accession>A0A7U9DZW7</accession>
<dbReference type="EMBL" id="CM001889">
    <property type="protein sequence ID" value="EOY51470.1"/>
    <property type="molecule type" value="Genomic_DNA"/>
</dbReference>
<evidence type="ECO:0000313" key="2">
    <source>
        <dbReference type="Proteomes" id="UP000014062"/>
    </source>
</evidence>
<reference evidence="2" key="1">
    <citation type="journal article" date="2013" name="Genome Biol. Evol.">
        <title>The genome sequence of Streptomyces lividans 66 reveals a novel tRNA-dependent peptide biosynthetic system within a metal-related genomic island.</title>
        <authorList>
            <person name="Cruz-Morales P."/>
            <person name="Vijgenboom E."/>
            <person name="Iruegas-Bocardo F."/>
            <person name="Girard G."/>
            <person name="Yanez-Guerra L.A."/>
            <person name="Ramos-Aboites H.E."/>
            <person name="Pernodet J.L."/>
            <person name="Anne J."/>
            <person name="van Wezel G.P."/>
            <person name="Barona-Gomez F."/>
        </authorList>
    </citation>
    <scope>NUCLEOTIDE SEQUENCE [LARGE SCALE GENOMIC DNA]</scope>
    <source>
        <strain evidence="2">1326</strain>
    </source>
</reference>
<dbReference type="AlphaFoldDB" id="A0A7U9DZW7"/>
<proteinExistence type="predicted"/>
<evidence type="ECO:0000313" key="1">
    <source>
        <dbReference type="EMBL" id="EOY51470.1"/>
    </source>
</evidence>
<dbReference type="Proteomes" id="UP000014062">
    <property type="component" value="Chromosome"/>
</dbReference>
<gene>
    <name evidence="1" type="ORF">SLI_6764</name>
</gene>
<protein>
    <submittedName>
        <fullName evidence="1">Uncharacterized protein</fullName>
    </submittedName>
</protein>
<name>A0A7U9DZW7_STRLI</name>
<sequence>MWAWTAECAAGVPGVVVRADAVGTAPPGPGRAVDYFAGSSPQAVHRADARAGRDA</sequence>
<organism evidence="1 2">
    <name type="scientific">Streptomyces lividans 1326</name>
    <dbReference type="NCBI Taxonomy" id="1200984"/>
    <lineage>
        <taxon>Bacteria</taxon>
        <taxon>Bacillati</taxon>
        <taxon>Actinomycetota</taxon>
        <taxon>Actinomycetes</taxon>
        <taxon>Kitasatosporales</taxon>
        <taxon>Streptomycetaceae</taxon>
        <taxon>Streptomyces</taxon>
    </lineage>
</organism>